<feature type="transmembrane region" description="Helical" evidence="1">
    <location>
        <begin position="95"/>
        <end position="114"/>
    </location>
</feature>
<evidence type="ECO:0000313" key="3">
    <source>
        <dbReference type="Proteomes" id="UP000316253"/>
    </source>
</evidence>
<reference evidence="2 3" key="1">
    <citation type="submission" date="2017-08" db="EMBL/GenBank/DDBJ databases">
        <title>Mechanisms for carbon and nitrogen cycling indicate functional differentiation within the Candidate Phyla Radiation.</title>
        <authorList>
            <person name="Danczak R.E."/>
            <person name="Johnston M.D."/>
            <person name="Kenah C."/>
            <person name="Slattery M."/>
            <person name="Wrighton K.C."/>
            <person name="Wilkins M.J."/>
        </authorList>
    </citation>
    <scope>NUCLEOTIDE SEQUENCE [LARGE SCALE GENOMIC DNA]</scope>
    <source>
        <strain evidence="2">Gr01-1014_85</strain>
    </source>
</reference>
<evidence type="ECO:0000313" key="2">
    <source>
        <dbReference type="EMBL" id="TSC65146.1"/>
    </source>
</evidence>
<comment type="caution">
    <text evidence="2">The sequence shown here is derived from an EMBL/GenBank/DDBJ whole genome shotgun (WGS) entry which is preliminary data.</text>
</comment>
<accession>A0A554JA04</accession>
<name>A0A554JA04_9BACT</name>
<proteinExistence type="predicted"/>
<protein>
    <recommendedName>
        <fullName evidence="4">Rod shape-determining protein MreD</fullName>
    </recommendedName>
</protein>
<dbReference type="EMBL" id="VMFD01000063">
    <property type="protein sequence ID" value="TSC65146.1"/>
    <property type="molecule type" value="Genomic_DNA"/>
</dbReference>
<dbReference type="Proteomes" id="UP000316253">
    <property type="component" value="Unassembled WGS sequence"/>
</dbReference>
<keyword evidence="1" id="KW-1133">Transmembrane helix</keyword>
<evidence type="ECO:0000256" key="1">
    <source>
        <dbReference type="SAM" id="Phobius"/>
    </source>
</evidence>
<evidence type="ECO:0008006" key="4">
    <source>
        <dbReference type="Google" id="ProtNLM"/>
    </source>
</evidence>
<gene>
    <name evidence="2" type="ORF">CEO22_596</name>
</gene>
<dbReference type="AlphaFoldDB" id="A0A554JA04"/>
<feature type="transmembrane region" description="Helical" evidence="1">
    <location>
        <begin position="120"/>
        <end position="142"/>
    </location>
</feature>
<organism evidence="2 3">
    <name type="scientific">Candidatus Berkelbacteria bacterium Gr01-1014_85</name>
    <dbReference type="NCBI Taxonomy" id="2017150"/>
    <lineage>
        <taxon>Bacteria</taxon>
        <taxon>Candidatus Berkelbacteria</taxon>
    </lineage>
</organism>
<feature type="transmembrane region" description="Helical" evidence="1">
    <location>
        <begin position="61"/>
        <end position="83"/>
    </location>
</feature>
<keyword evidence="1" id="KW-0472">Membrane</keyword>
<keyword evidence="1" id="KW-0812">Transmembrane</keyword>
<sequence length="154" mass="17497">MNWLKHLLLAWLLLLLTIGGYRLDLFFWPELALCLVISLTVSGDWRHAVFYGLFLGLGLDYYLLNSWSQTALVYLLIITLGAWLAQRLAVRSNQALWLGLTFGLVLIYELWQSLLAGYQLGLNLGAIVSQWVMASLMIVALMRLAKNRQEVKIG</sequence>